<dbReference type="Proteomes" id="UP000005096">
    <property type="component" value="Chromosome"/>
</dbReference>
<dbReference type="CDD" id="cd09279">
    <property type="entry name" value="RNase_HI_like"/>
    <property type="match status" value="1"/>
</dbReference>
<dbReference type="HOGENOM" id="CLU_095977_0_3_0"/>
<accession>E3CYL0</accession>
<protein>
    <submittedName>
        <fullName evidence="2">Ribonuclease H</fullName>
    </submittedName>
</protein>
<dbReference type="GO" id="GO:0004523">
    <property type="term" value="F:RNA-DNA hybrid ribonuclease activity"/>
    <property type="evidence" value="ECO:0007669"/>
    <property type="project" value="InterPro"/>
</dbReference>
<sequence>MVRGCFDGASRGNPGEACAGAFLEDQDGKVLWECSQYLGVRTNNEAEYEALLRLLEEARRRGVAELEVCGDSRLVVCQVNRQWKINLPHLRELASRAWELMEGMKVTLRWVPREQNARADALSNRALDERKRG</sequence>
<dbReference type="Pfam" id="PF13456">
    <property type="entry name" value="RVT_3"/>
    <property type="match status" value="1"/>
</dbReference>
<dbReference type="EMBL" id="CM001022">
    <property type="protein sequence ID" value="EFQ22741.1"/>
    <property type="molecule type" value="Genomic_DNA"/>
</dbReference>
<dbReference type="eggNOG" id="COG0328">
    <property type="taxonomic scope" value="Bacteria"/>
</dbReference>
<dbReference type="PaxDb" id="584708-Apau_0306"/>
<gene>
    <name evidence="2" type="ORF">Apau_0306</name>
</gene>
<name>E3CYL0_9BACT</name>
<proteinExistence type="predicted"/>
<feature type="domain" description="RNase H type-1" evidence="1">
    <location>
        <begin position="1"/>
        <end position="133"/>
    </location>
</feature>
<dbReference type="PANTHER" id="PTHR46387">
    <property type="entry name" value="POLYNUCLEOTIDYL TRANSFERASE, RIBONUCLEASE H-LIKE SUPERFAMILY PROTEIN"/>
    <property type="match status" value="1"/>
</dbReference>
<evidence type="ECO:0000313" key="3">
    <source>
        <dbReference type="Proteomes" id="UP000005096"/>
    </source>
</evidence>
<organism evidence="2 3">
    <name type="scientific">Aminomonas paucivorans DSM 12260</name>
    <dbReference type="NCBI Taxonomy" id="584708"/>
    <lineage>
        <taxon>Bacteria</taxon>
        <taxon>Thermotogati</taxon>
        <taxon>Synergistota</taxon>
        <taxon>Synergistia</taxon>
        <taxon>Synergistales</taxon>
        <taxon>Synergistaceae</taxon>
        <taxon>Aminomonas</taxon>
    </lineage>
</organism>
<keyword evidence="3" id="KW-1185">Reference proteome</keyword>
<reference evidence="2 3" key="1">
    <citation type="journal article" date="2010" name="Stand. Genomic Sci.">
        <title>Non-contiguous finished genome sequence of Aminomonas paucivorans type strain (GLU-3).</title>
        <authorList>
            <person name="Pitluck S."/>
            <person name="Yasawong M."/>
            <person name="Held B."/>
            <person name="Lapidus A."/>
            <person name="Nolan M."/>
            <person name="Copeland A."/>
            <person name="Lucas S."/>
            <person name="Del Rio T.G."/>
            <person name="Tice H."/>
            <person name="Cheng J.F."/>
            <person name="Chertkov O."/>
            <person name="Goodwin L."/>
            <person name="Tapia R."/>
            <person name="Han C."/>
            <person name="Liolios K."/>
            <person name="Ivanova N."/>
            <person name="Mavromatis K."/>
            <person name="Ovchinnikova G."/>
            <person name="Pati A."/>
            <person name="Chen A."/>
            <person name="Palaniappan K."/>
            <person name="Land M."/>
            <person name="Hauser L."/>
            <person name="Chang Y.J."/>
            <person name="Jeffries C.D."/>
            <person name="Pukall R."/>
            <person name="Spring S."/>
            <person name="Rohde M."/>
            <person name="Sikorski J."/>
            <person name="Goker M."/>
            <person name="Woyke T."/>
            <person name="Bristow J."/>
            <person name="Eisen J.A."/>
            <person name="Markowitz V."/>
            <person name="Hugenholtz P."/>
            <person name="Kyrpides N.C."/>
            <person name="Klenk H.P."/>
        </authorList>
    </citation>
    <scope>NUCLEOTIDE SEQUENCE [LARGE SCALE GENOMIC DNA]</scope>
    <source>
        <strain evidence="2 3">DSM 12260</strain>
    </source>
</reference>
<dbReference type="AlphaFoldDB" id="E3CYL0"/>
<dbReference type="SUPFAM" id="SSF53098">
    <property type="entry name" value="Ribonuclease H-like"/>
    <property type="match status" value="1"/>
</dbReference>
<evidence type="ECO:0000313" key="2">
    <source>
        <dbReference type="EMBL" id="EFQ22741.1"/>
    </source>
</evidence>
<dbReference type="Gene3D" id="3.30.420.10">
    <property type="entry name" value="Ribonuclease H-like superfamily/Ribonuclease H"/>
    <property type="match status" value="1"/>
</dbReference>
<dbReference type="PROSITE" id="PS50879">
    <property type="entry name" value="RNASE_H_1"/>
    <property type="match status" value="1"/>
</dbReference>
<dbReference type="STRING" id="584708.Apau_0306"/>
<dbReference type="InterPro" id="IPR002156">
    <property type="entry name" value="RNaseH_domain"/>
</dbReference>
<dbReference type="RefSeq" id="WP_006299888.1">
    <property type="nucleotide sequence ID" value="NZ_CM001022.1"/>
</dbReference>
<dbReference type="InterPro" id="IPR012337">
    <property type="entry name" value="RNaseH-like_sf"/>
</dbReference>
<dbReference type="PANTHER" id="PTHR46387:SF2">
    <property type="entry name" value="RIBONUCLEASE HI"/>
    <property type="match status" value="1"/>
</dbReference>
<dbReference type="InterPro" id="IPR036397">
    <property type="entry name" value="RNaseH_sf"/>
</dbReference>
<dbReference type="GO" id="GO:0003676">
    <property type="term" value="F:nucleic acid binding"/>
    <property type="evidence" value="ECO:0007669"/>
    <property type="project" value="InterPro"/>
</dbReference>
<dbReference type="OrthoDB" id="7845843at2"/>
<evidence type="ECO:0000259" key="1">
    <source>
        <dbReference type="PROSITE" id="PS50879"/>
    </source>
</evidence>